<dbReference type="HOGENOM" id="CLU_1995137_0_0_1"/>
<evidence type="ECO:0000256" key="1">
    <source>
        <dbReference type="ARBA" id="ARBA00004613"/>
    </source>
</evidence>
<dbReference type="EMBL" id="DS926387">
    <property type="protein sequence ID" value="EEC17648.1"/>
    <property type="molecule type" value="Genomic_DNA"/>
</dbReference>
<dbReference type="InterPro" id="IPR056225">
    <property type="entry name" value="NDNF_N"/>
</dbReference>
<evidence type="ECO:0000256" key="2">
    <source>
        <dbReference type="ARBA" id="ARBA00022525"/>
    </source>
</evidence>
<dbReference type="VEuPathDB" id="VectorBase:ISCP_034563"/>
<dbReference type="EMBL" id="ABJB010223819">
    <property type="status" value="NOT_ANNOTATED_CDS"/>
    <property type="molecule type" value="Genomic_DNA"/>
</dbReference>
<name>B7QFM6_IXOSC</name>
<feature type="chain" id="PRO_5014568332" description="Neuron-derived neurotrophic factor N-terminal domain-containing protein" evidence="5">
    <location>
        <begin position="19"/>
        <end position="125"/>
    </location>
</feature>
<dbReference type="InterPro" id="IPR019326">
    <property type="entry name" value="NDNF"/>
</dbReference>
<feature type="signal peptide" evidence="5">
    <location>
        <begin position="1"/>
        <end position="18"/>
    </location>
</feature>
<keyword evidence="9" id="KW-1185">Reference proteome</keyword>
<reference evidence="8" key="2">
    <citation type="submission" date="2020-05" db="UniProtKB">
        <authorList>
            <consortium name="EnsemblMetazoa"/>
        </authorList>
    </citation>
    <scope>IDENTIFICATION</scope>
    <source>
        <strain evidence="8">wikel</strain>
    </source>
</reference>
<dbReference type="EMBL" id="ABJB010212982">
    <property type="status" value="NOT_ANNOTATED_CDS"/>
    <property type="molecule type" value="Genomic_DNA"/>
</dbReference>
<dbReference type="AlphaFoldDB" id="B7QFM6"/>
<evidence type="ECO:0000256" key="5">
    <source>
        <dbReference type="SAM" id="SignalP"/>
    </source>
</evidence>
<feature type="domain" description="Neuron-derived neurotrophic factor N-terminal" evidence="6">
    <location>
        <begin position="48"/>
        <end position="106"/>
    </location>
</feature>
<comment type="subcellular location">
    <subcellularLocation>
        <location evidence="1">Secreted</location>
    </subcellularLocation>
</comment>
<evidence type="ECO:0000256" key="3">
    <source>
        <dbReference type="ARBA" id="ARBA00022737"/>
    </source>
</evidence>
<keyword evidence="2" id="KW-0964">Secreted</keyword>
<keyword evidence="3" id="KW-0677">Repeat</keyword>
<protein>
    <recommendedName>
        <fullName evidence="6">Neuron-derived neurotrophic factor N-terminal domain-containing protein</fullName>
    </recommendedName>
</protein>
<dbReference type="PANTHER" id="PTHR14619:SF3">
    <property type="entry name" value="PROTEIN NDNF"/>
    <property type="match status" value="1"/>
</dbReference>
<dbReference type="Proteomes" id="UP000001555">
    <property type="component" value="Unassembled WGS sequence"/>
</dbReference>
<dbReference type="VEuPathDB" id="VectorBase:ISCI022018"/>
<feature type="region of interest" description="Disordered" evidence="4">
    <location>
        <begin position="98"/>
        <end position="125"/>
    </location>
</feature>
<dbReference type="EMBL" id="ABJB010425858">
    <property type="status" value="NOT_ANNOTATED_CDS"/>
    <property type="molecule type" value="Genomic_DNA"/>
</dbReference>
<dbReference type="GO" id="GO:0005576">
    <property type="term" value="C:extracellular region"/>
    <property type="evidence" value="ECO:0007669"/>
    <property type="project" value="UniProtKB-SubCell"/>
</dbReference>
<dbReference type="OrthoDB" id="9872501at2759"/>
<evidence type="ECO:0000259" key="6">
    <source>
        <dbReference type="Pfam" id="PF24354"/>
    </source>
</evidence>
<dbReference type="PaxDb" id="6945-B7QFM6"/>
<dbReference type="EMBL" id="ABJB010419964">
    <property type="status" value="NOT_ANNOTATED_CDS"/>
    <property type="molecule type" value="Genomic_DNA"/>
</dbReference>
<dbReference type="InParanoid" id="B7QFM6"/>
<dbReference type="PANTHER" id="PTHR14619">
    <property type="entry name" value="NEURON-DERIVED NEUROTROPHIC FACTOR"/>
    <property type="match status" value="1"/>
</dbReference>
<evidence type="ECO:0000313" key="8">
    <source>
        <dbReference type="EnsemblMetazoa" id="ISCW022018-PA"/>
    </source>
</evidence>
<evidence type="ECO:0000313" key="9">
    <source>
        <dbReference type="Proteomes" id="UP000001555"/>
    </source>
</evidence>
<keyword evidence="5" id="KW-0732">Signal</keyword>
<dbReference type="EnsemblMetazoa" id="ISCW022018-RA">
    <property type="protein sequence ID" value="ISCW022018-PA"/>
    <property type="gene ID" value="ISCW022018"/>
</dbReference>
<reference evidence="7 9" key="1">
    <citation type="submission" date="2008-03" db="EMBL/GenBank/DDBJ databases">
        <title>Annotation of Ixodes scapularis.</title>
        <authorList>
            <consortium name="Ixodes scapularis Genome Project Consortium"/>
            <person name="Caler E."/>
            <person name="Hannick L.I."/>
            <person name="Bidwell S."/>
            <person name="Joardar V."/>
            <person name="Thiagarajan M."/>
            <person name="Amedeo P."/>
            <person name="Galinsky K.J."/>
            <person name="Schobel S."/>
            <person name="Inman J."/>
            <person name="Hostetler J."/>
            <person name="Miller J."/>
            <person name="Hammond M."/>
            <person name="Megy K."/>
            <person name="Lawson D."/>
            <person name="Kodira C."/>
            <person name="Sutton G."/>
            <person name="Meyer J."/>
            <person name="Hill C.A."/>
            <person name="Birren B."/>
            <person name="Nene V."/>
            <person name="Collins F."/>
            <person name="Alarcon-Chaidez F."/>
            <person name="Wikel S."/>
            <person name="Strausberg R."/>
        </authorList>
    </citation>
    <scope>NUCLEOTIDE SEQUENCE [LARGE SCALE GENOMIC DNA]</scope>
    <source>
        <strain evidence="9">Wikel</strain>
        <strain evidence="7">Wikel colony</strain>
    </source>
</reference>
<gene>
    <name evidence="7" type="ORF">IscW_ISCW022018</name>
</gene>
<evidence type="ECO:0000313" key="7">
    <source>
        <dbReference type="EMBL" id="EEC17648.1"/>
    </source>
</evidence>
<accession>B7QFM6</accession>
<proteinExistence type="predicted"/>
<evidence type="ECO:0000256" key="4">
    <source>
        <dbReference type="SAM" id="MobiDB-lite"/>
    </source>
</evidence>
<dbReference type="Pfam" id="PF24354">
    <property type="entry name" value="NDNF_N"/>
    <property type="match status" value="1"/>
</dbReference>
<sequence>MLWLALLSLFLWGHGTVAVDFRRPPPPKHELRQQFYFPKYRPELFFDNNVVPENAEVSVFVFKDKIRRVFFLVENERNSLLLVASPCSAPIEWHLFRKPLPPSENSDESYGTAGERALSYWGDKS</sequence>
<organism>
    <name type="scientific">Ixodes scapularis</name>
    <name type="common">Black-legged tick</name>
    <name type="synonym">Deer tick</name>
    <dbReference type="NCBI Taxonomy" id="6945"/>
    <lineage>
        <taxon>Eukaryota</taxon>
        <taxon>Metazoa</taxon>
        <taxon>Ecdysozoa</taxon>
        <taxon>Arthropoda</taxon>
        <taxon>Chelicerata</taxon>
        <taxon>Arachnida</taxon>
        <taxon>Acari</taxon>
        <taxon>Parasitiformes</taxon>
        <taxon>Ixodida</taxon>
        <taxon>Ixodoidea</taxon>
        <taxon>Ixodidae</taxon>
        <taxon>Ixodinae</taxon>
        <taxon>Ixodes</taxon>
    </lineage>
</organism>
<dbReference type="VEuPathDB" id="VectorBase:ISCW022018"/>